<proteinExistence type="predicted"/>
<accession>A0A3P6DW07</accession>
<evidence type="ECO:0000313" key="1">
    <source>
        <dbReference type="EMBL" id="VDD24722.1"/>
    </source>
</evidence>
<name>A0A3P6DW07_BRAOL</name>
<sequence length="97" mass="10800">MLGRQVSLKISIYQELWHACAVPLVTVPCLLLLNQTSVKSDDTFVSSKSSHFKKRSSGTSFDLSFSEDSLLVAAGRRESGDTVKLEVETTVKLRLRR</sequence>
<reference evidence="1" key="1">
    <citation type="submission" date="2018-11" db="EMBL/GenBank/DDBJ databases">
        <authorList>
            <consortium name="Genoscope - CEA"/>
            <person name="William W."/>
        </authorList>
    </citation>
    <scope>NUCLEOTIDE SEQUENCE</scope>
</reference>
<gene>
    <name evidence="1" type="ORF">BOLC2T10318H</name>
</gene>
<protein>
    <submittedName>
        <fullName evidence="1">Uncharacterized protein</fullName>
    </submittedName>
</protein>
<organism evidence="1">
    <name type="scientific">Brassica oleracea</name>
    <name type="common">Wild cabbage</name>
    <dbReference type="NCBI Taxonomy" id="3712"/>
    <lineage>
        <taxon>Eukaryota</taxon>
        <taxon>Viridiplantae</taxon>
        <taxon>Streptophyta</taxon>
        <taxon>Embryophyta</taxon>
        <taxon>Tracheophyta</taxon>
        <taxon>Spermatophyta</taxon>
        <taxon>Magnoliopsida</taxon>
        <taxon>eudicotyledons</taxon>
        <taxon>Gunneridae</taxon>
        <taxon>Pentapetalae</taxon>
        <taxon>rosids</taxon>
        <taxon>malvids</taxon>
        <taxon>Brassicales</taxon>
        <taxon>Brassicaceae</taxon>
        <taxon>Brassiceae</taxon>
        <taxon>Brassica</taxon>
    </lineage>
</organism>
<dbReference type="AlphaFoldDB" id="A0A3P6DW07"/>
<dbReference type="EMBL" id="LR031874">
    <property type="protein sequence ID" value="VDD24722.1"/>
    <property type="molecule type" value="Genomic_DNA"/>
</dbReference>